<protein>
    <submittedName>
        <fullName evidence="2">Lantibiotic dehydratase, C terminus</fullName>
    </submittedName>
</protein>
<reference evidence="3" key="1">
    <citation type="submission" date="2016-06" db="EMBL/GenBank/DDBJ databases">
        <authorList>
            <person name="Varghese N."/>
            <person name="Submissions Spin"/>
        </authorList>
    </citation>
    <scope>NUCLEOTIDE SEQUENCE [LARGE SCALE GENOMIC DNA]</scope>
    <source>
        <strain evidence="3">DSM 44814</strain>
    </source>
</reference>
<dbReference type="Proteomes" id="UP000199696">
    <property type="component" value="Unassembled WGS sequence"/>
</dbReference>
<evidence type="ECO:0000259" key="1">
    <source>
        <dbReference type="Pfam" id="PF04738"/>
    </source>
</evidence>
<accession>A0A1C6V1A4</accession>
<dbReference type="EMBL" id="FMHY01000002">
    <property type="protein sequence ID" value="SCL60076.1"/>
    <property type="molecule type" value="Genomic_DNA"/>
</dbReference>
<gene>
    <name evidence="2" type="ORF">GA0070604_4213</name>
</gene>
<evidence type="ECO:0000313" key="3">
    <source>
        <dbReference type="Proteomes" id="UP000199696"/>
    </source>
</evidence>
<sequence length="788" mass="87085">MTTASHLLRLGASDWSIWNQSVLRSAGFPVSGANRLSDPELASAADLAVAGKTSRDEFQAAYERAAGRLSEQIRLIARDPAFREAVAWQNRALIANCVDKAAAGEPRNVRGRNHESTIASYWQRYCVKNDTVGFFGPVGWTHWSAGDAAVRVASGPRLLARRTTYLEVWAVDAVARALEQEPELLPWLPPRRVNSFDLVGRTLHRTNRPPVMLTEPEAELIGLCDGVRTAREITDEILWSGFPELPTEEAVFDLLVDLRERGLLHLGLEVSVSAYPERELIDRLGRVGDPAVREAVLGRLSRLLEARDAVTAAAGDEAALVAALDHAAEVFEDLAKVDAVRRPGQTYAGRTIMYEDTVRDVEVHFGAPLVDALAPPLTLLLQSARWFVAEAAREYRKVFDEAYERVRARSGDAPASLAAVVAAATPHLFFSLRELPGPVARVVEEFQRRWQEILRPPVGVRHHAVRAEEIADRVAEVFAAPEPAWAAAVHHAPDLMIAARGPEAMARGDYLLVLGELHLASNTVESRLFVEQHEDPTWLLRADEADHGDRRVYLSSPKHWQAVNSRTYPPSALMSPRYTYWSLHPDAGGTPAEPLPAARLVVERTDGELVVRTRDGNRRLDLLEVVGELLSAAVVNGFRPLPPAAHRPRVTIDRLVLARESWSIDATEISWASIKKEADRYLAARAWLTEQGLPERAFYKVPVEDKPLFVDFSSLVLVNLFAKAVRRTAEAPQTRFTVTEMLPDVDQTWLTGPDGAGYTAEVRIVAVDPAAGVARRDSPAPRGRPDIH</sequence>
<proteinExistence type="predicted"/>
<evidence type="ECO:0000313" key="2">
    <source>
        <dbReference type="EMBL" id="SCL60076.1"/>
    </source>
</evidence>
<dbReference type="Pfam" id="PF04738">
    <property type="entry name" value="Lant_dehydr_N"/>
    <property type="match status" value="1"/>
</dbReference>
<feature type="domain" description="Lantibiotic dehydratase N-terminal" evidence="1">
    <location>
        <begin position="78"/>
        <end position="404"/>
    </location>
</feature>
<dbReference type="STRING" id="227316.GA0070604_4213"/>
<dbReference type="AlphaFoldDB" id="A0A1C6V1A4"/>
<name>A0A1C6V1A4_9ACTN</name>
<organism evidence="2 3">
    <name type="scientific">Micromonospora eburnea</name>
    <dbReference type="NCBI Taxonomy" id="227316"/>
    <lineage>
        <taxon>Bacteria</taxon>
        <taxon>Bacillati</taxon>
        <taxon>Actinomycetota</taxon>
        <taxon>Actinomycetes</taxon>
        <taxon>Micromonosporales</taxon>
        <taxon>Micromonosporaceae</taxon>
        <taxon>Micromonospora</taxon>
    </lineage>
</organism>
<keyword evidence="3" id="KW-1185">Reference proteome</keyword>
<dbReference type="OrthoDB" id="8428173at2"/>
<dbReference type="InterPro" id="IPR006827">
    <property type="entry name" value="Lant_deHydtase_N"/>
</dbReference>